<evidence type="ECO:0000313" key="2">
    <source>
        <dbReference type="EMBL" id="KEH16887.1"/>
    </source>
</evidence>
<dbReference type="EMBL" id="KL402800">
    <property type="protein sequence ID" value="KEH16887.1"/>
    <property type="molecule type" value="Genomic_DNA"/>
</dbReference>
<sequence>MHSLWEVLNSRILMPNCSCPHPSRCEALHVVRNYRIGDQVLLMGPLPSINKVYSIGVQEETNNSTSSSVSIVEDRSILIDDSDTRKPKVMVKGPLVTLLTRLVHGFAPFAIEMTSQLNFPIKNMVILALIINILLQMLLLLKIVQLLHLPATLMVS</sequence>
<keyword evidence="1" id="KW-1133">Transmembrane helix</keyword>
<evidence type="ECO:0000313" key="3">
    <source>
        <dbReference type="EnsemblPlants" id="KEH16887"/>
    </source>
</evidence>
<dbReference type="Proteomes" id="UP000002051">
    <property type="component" value="Unassembled WGS sequence"/>
</dbReference>
<protein>
    <submittedName>
        <fullName evidence="2">Transmembrane protein, putative</fullName>
    </submittedName>
</protein>
<evidence type="ECO:0000313" key="4">
    <source>
        <dbReference type="Proteomes" id="UP000002051"/>
    </source>
</evidence>
<keyword evidence="1 2" id="KW-0812">Transmembrane</keyword>
<dbReference type="AlphaFoldDB" id="A0A072THJ5"/>
<dbReference type="EnsemblPlants" id="KEH16887">
    <property type="protein sequence ID" value="KEH16887"/>
    <property type="gene ID" value="MTR_0075s0020"/>
</dbReference>
<keyword evidence="4" id="KW-1185">Reference proteome</keyword>
<reference evidence="3" key="3">
    <citation type="submission" date="2015-06" db="UniProtKB">
        <authorList>
            <consortium name="EnsemblPlants"/>
        </authorList>
    </citation>
    <scope>IDENTIFICATION</scope>
    <source>
        <strain evidence="3">cv. Jemalong A17</strain>
    </source>
</reference>
<dbReference type="HOGENOM" id="CLU_1689373_0_0_1"/>
<keyword evidence="1" id="KW-0472">Membrane</keyword>
<feature type="transmembrane region" description="Helical" evidence="1">
    <location>
        <begin position="123"/>
        <end position="144"/>
    </location>
</feature>
<gene>
    <name evidence="2" type="ORF">MTR_0075s0020</name>
</gene>
<reference evidence="2 4" key="2">
    <citation type="journal article" date="2014" name="BMC Genomics">
        <title>An improved genome release (version Mt4.0) for the model legume Medicago truncatula.</title>
        <authorList>
            <person name="Tang H."/>
            <person name="Krishnakumar V."/>
            <person name="Bidwell S."/>
            <person name="Rosen B."/>
            <person name="Chan A."/>
            <person name="Zhou S."/>
            <person name="Gentzbittel L."/>
            <person name="Childs K.L."/>
            <person name="Yandell M."/>
            <person name="Gundlach H."/>
            <person name="Mayer K.F."/>
            <person name="Schwartz D.C."/>
            <person name="Town C.D."/>
        </authorList>
    </citation>
    <scope>GENOME REANNOTATION</scope>
    <source>
        <strain evidence="2">A17</strain>
        <strain evidence="3 4">cv. Jemalong A17</strain>
    </source>
</reference>
<name>A0A072THJ5_MEDTR</name>
<proteinExistence type="predicted"/>
<organism evidence="2 4">
    <name type="scientific">Medicago truncatula</name>
    <name type="common">Barrel medic</name>
    <name type="synonym">Medicago tribuloides</name>
    <dbReference type="NCBI Taxonomy" id="3880"/>
    <lineage>
        <taxon>Eukaryota</taxon>
        <taxon>Viridiplantae</taxon>
        <taxon>Streptophyta</taxon>
        <taxon>Embryophyta</taxon>
        <taxon>Tracheophyta</taxon>
        <taxon>Spermatophyta</taxon>
        <taxon>Magnoliopsida</taxon>
        <taxon>eudicotyledons</taxon>
        <taxon>Gunneridae</taxon>
        <taxon>Pentapetalae</taxon>
        <taxon>rosids</taxon>
        <taxon>fabids</taxon>
        <taxon>Fabales</taxon>
        <taxon>Fabaceae</taxon>
        <taxon>Papilionoideae</taxon>
        <taxon>50 kb inversion clade</taxon>
        <taxon>NPAAA clade</taxon>
        <taxon>Hologalegina</taxon>
        <taxon>IRL clade</taxon>
        <taxon>Trifolieae</taxon>
        <taxon>Medicago</taxon>
    </lineage>
</organism>
<evidence type="ECO:0000256" key="1">
    <source>
        <dbReference type="SAM" id="Phobius"/>
    </source>
</evidence>
<accession>A0A072THJ5</accession>
<reference evidence="2 4" key="1">
    <citation type="journal article" date="2011" name="Nature">
        <title>The Medicago genome provides insight into the evolution of rhizobial symbioses.</title>
        <authorList>
            <person name="Young N.D."/>
            <person name="Debelle F."/>
            <person name="Oldroyd G.E."/>
            <person name="Geurts R."/>
            <person name="Cannon S.B."/>
            <person name="Udvardi M.K."/>
            <person name="Benedito V.A."/>
            <person name="Mayer K.F."/>
            <person name="Gouzy J."/>
            <person name="Schoof H."/>
            <person name="Van de Peer Y."/>
            <person name="Proost S."/>
            <person name="Cook D.R."/>
            <person name="Meyers B.C."/>
            <person name="Spannagl M."/>
            <person name="Cheung F."/>
            <person name="De Mita S."/>
            <person name="Krishnakumar V."/>
            <person name="Gundlach H."/>
            <person name="Zhou S."/>
            <person name="Mudge J."/>
            <person name="Bharti A.K."/>
            <person name="Murray J.D."/>
            <person name="Naoumkina M.A."/>
            <person name="Rosen B."/>
            <person name="Silverstein K.A."/>
            <person name="Tang H."/>
            <person name="Rombauts S."/>
            <person name="Zhao P.X."/>
            <person name="Zhou P."/>
            <person name="Barbe V."/>
            <person name="Bardou P."/>
            <person name="Bechner M."/>
            <person name="Bellec A."/>
            <person name="Berger A."/>
            <person name="Berges H."/>
            <person name="Bidwell S."/>
            <person name="Bisseling T."/>
            <person name="Choisne N."/>
            <person name="Couloux A."/>
            <person name="Denny R."/>
            <person name="Deshpande S."/>
            <person name="Dai X."/>
            <person name="Doyle J.J."/>
            <person name="Dudez A.M."/>
            <person name="Farmer A.D."/>
            <person name="Fouteau S."/>
            <person name="Franken C."/>
            <person name="Gibelin C."/>
            <person name="Gish J."/>
            <person name="Goldstein S."/>
            <person name="Gonzalez A.J."/>
            <person name="Green P.J."/>
            <person name="Hallab A."/>
            <person name="Hartog M."/>
            <person name="Hua A."/>
            <person name="Humphray S.J."/>
            <person name="Jeong D.H."/>
            <person name="Jing Y."/>
            <person name="Jocker A."/>
            <person name="Kenton S.M."/>
            <person name="Kim D.J."/>
            <person name="Klee K."/>
            <person name="Lai H."/>
            <person name="Lang C."/>
            <person name="Lin S."/>
            <person name="Macmil S.L."/>
            <person name="Magdelenat G."/>
            <person name="Matthews L."/>
            <person name="McCorrison J."/>
            <person name="Monaghan E.L."/>
            <person name="Mun J.H."/>
            <person name="Najar F.Z."/>
            <person name="Nicholson C."/>
            <person name="Noirot C."/>
            <person name="O'Bleness M."/>
            <person name="Paule C.R."/>
            <person name="Poulain J."/>
            <person name="Prion F."/>
            <person name="Qin B."/>
            <person name="Qu C."/>
            <person name="Retzel E.F."/>
            <person name="Riddle C."/>
            <person name="Sallet E."/>
            <person name="Samain S."/>
            <person name="Samson N."/>
            <person name="Sanders I."/>
            <person name="Saurat O."/>
            <person name="Scarpelli C."/>
            <person name="Schiex T."/>
            <person name="Segurens B."/>
            <person name="Severin A.J."/>
            <person name="Sherrier D.J."/>
            <person name="Shi R."/>
            <person name="Sims S."/>
            <person name="Singer S.R."/>
            <person name="Sinharoy S."/>
            <person name="Sterck L."/>
            <person name="Viollet A."/>
            <person name="Wang B.B."/>
            <person name="Wang K."/>
            <person name="Wang M."/>
            <person name="Wang X."/>
            <person name="Warfsmann J."/>
            <person name="Weissenbach J."/>
            <person name="White D.D."/>
            <person name="White J.D."/>
            <person name="Wiley G.B."/>
            <person name="Wincker P."/>
            <person name="Xing Y."/>
            <person name="Yang L."/>
            <person name="Yao Z."/>
            <person name="Ying F."/>
            <person name="Zhai J."/>
            <person name="Zhou L."/>
            <person name="Zuber A."/>
            <person name="Denarie J."/>
            <person name="Dixon R.A."/>
            <person name="May G.D."/>
            <person name="Schwartz D.C."/>
            <person name="Rogers J."/>
            <person name="Quetier F."/>
            <person name="Town C.D."/>
            <person name="Roe B.A."/>
        </authorList>
    </citation>
    <scope>NUCLEOTIDE SEQUENCE [LARGE SCALE GENOMIC DNA]</scope>
    <source>
        <strain evidence="2">A17</strain>
        <strain evidence="3 4">cv. Jemalong A17</strain>
    </source>
</reference>